<evidence type="ECO:0000313" key="2">
    <source>
        <dbReference type="Proteomes" id="UP000198432"/>
    </source>
</evidence>
<protein>
    <submittedName>
        <fullName evidence="1">Uncharacterized protein</fullName>
    </submittedName>
</protein>
<keyword evidence="2" id="KW-1185">Reference proteome</keyword>
<accession>A0A239KQS7</accession>
<dbReference type="Proteomes" id="UP000198432">
    <property type="component" value="Unassembled WGS sequence"/>
</dbReference>
<reference evidence="2" key="1">
    <citation type="submission" date="2017-06" db="EMBL/GenBank/DDBJ databases">
        <authorList>
            <person name="Varghese N."/>
            <person name="Submissions S."/>
        </authorList>
    </citation>
    <scope>NUCLEOTIDE SEQUENCE [LARGE SCALE GENOMIC DNA]</scope>
    <source>
        <strain evidence="2">NKM1</strain>
    </source>
</reference>
<dbReference type="RefSeq" id="WP_179223133.1">
    <property type="nucleotide sequence ID" value="NZ_FZOQ01000030.1"/>
</dbReference>
<proteinExistence type="predicted"/>
<dbReference type="Gene3D" id="2.60.34.30">
    <property type="entry name" value="Competence, DNA-entry nuclease inhibitor, ComJ"/>
    <property type="match status" value="1"/>
</dbReference>
<name>A0A239KQS7_9BACT</name>
<sequence>MKIKEIKTDLFADYFQFYLQDELAERNLSDSWTQEAVDKLLALAPGTIGVGTARNMDVPVTIQIFDSEPELPFDLTPFEQINECDLEATSGKIVVAGCTDYFPEAQRIEVNKGTYRVRIYYGNLDKLSEDGLDGNDFYEIHMWPSNQKVDVKVIKMKNASTQHSS</sequence>
<dbReference type="EMBL" id="FZOQ01000030">
    <property type="protein sequence ID" value="SNT19544.1"/>
    <property type="molecule type" value="Genomic_DNA"/>
</dbReference>
<evidence type="ECO:0000313" key="1">
    <source>
        <dbReference type="EMBL" id="SNT19544.1"/>
    </source>
</evidence>
<organism evidence="1 2">
    <name type="scientific">Pontibacter ummariensis</name>
    <dbReference type="NCBI Taxonomy" id="1610492"/>
    <lineage>
        <taxon>Bacteria</taxon>
        <taxon>Pseudomonadati</taxon>
        <taxon>Bacteroidota</taxon>
        <taxon>Cytophagia</taxon>
        <taxon>Cytophagales</taxon>
        <taxon>Hymenobacteraceae</taxon>
        <taxon>Pontibacter</taxon>
    </lineage>
</organism>
<gene>
    <name evidence="1" type="ORF">SAMN06296052_13021</name>
</gene>
<dbReference type="AlphaFoldDB" id="A0A239KQS7"/>
<dbReference type="InterPro" id="IPR038691">
    <property type="entry name" value="ComJ_sf"/>
</dbReference>